<feature type="transmembrane region" description="Helical" evidence="1">
    <location>
        <begin position="499"/>
        <end position="519"/>
    </location>
</feature>
<name>A0ABP1RGX9_9HEXA</name>
<gene>
    <name evidence="2" type="ORF">ODALV1_LOCUS22046</name>
</gene>
<evidence type="ECO:0000256" key="1">
    <source>
        <dbReference type="SAM" id="Phobius"/>
    </source>
</evidence>
<dbReference type="Proteomes" id="UP001642540">
    <property type="component" value="Unassembled WGS sequence"/>
</dbReference>
<evidence type="ECO:0000313" key="2">
    <source>
        <dbReference type="EMBL" id="CAL8128005.1"/>
    </source>
</evidence>
<sequence length="568" mass="64665">MVLALLGPGVGLNEANNTILNFVEILVPSRTIFIFIRQNHTVAEHSLTNWNHELPIFPALKIILEIPPNFQHKLKQNQVCVRPICLGYCLPSTVPVANFDTSLKVNTLETIHHSLFWKAHQKRIVGLVWDAYQWTLRTPKNKQNVCLSPLNMIDLLCKSDIMSLLAFQQTHNMSIEFYQTSFQTLATMRAGETFKGNEIINVPSSRGLTKWSLLHVSIGRLSFFELDSLRLVYCRKINTGSGLFSGFVAWYQPFTSRIWIAILIVFCYGIVFALKQRGISGMLDYVSGIFGQGFPLSIQNFVTLCGMGYLCTVYANELTSIVTVASTPVPFKTLQQFLDNGYKIIFRPSYAESVKRIRDEDFKFLGVYENSSLGTTFVAVNKTNIPESISKYLQPGKKLADMQYTTVSKNFQARAVRVLRKKEPSSFCFTLDQRLQQNHFYWVMKTENQNWLKVSALRLHASGLKDKWEEWAGWHYMLATKTLDQRYVPQGDVIGIKKFFCIGLLACLFMGISCVVFGIEKFQYFAISSVNSEKRLCPAETITVQTQGRVNAAATADELPAYRPLRRF</sequence>
<evidence type="ECO:0000313" key="3">
    <source>
        <dbReference type="Proteomes" id="UP001642540"/>
    </source>
</evidence>
<keyword evidence="3" id="KW-1185">Reference proteome</keyword>
<protein>
    <recommendedName>
        <fullName evidence="4">Ionotropic glutamate receptor C-terminal domain-containing protein</fullName>
    </recommendedName>
</protein>
<evidence type="ECO:0008006" key="4">
    <source>
        <dbReference type="Google" id="ProtNLM"/>
    </source>
</evidence>
<organism evidence="2 3">
    <name type="scientific">Orchesella dallaii</name>
    <dbReference type="NCBI Taxonomy" id="48710"/>
    <lineage>
        <taxon>Eukaryota</taxon>
        <taxon>Metazoa</taxon>
        <taxon>Ecdysozoa</taxon>
        <taxon>Arthropoda</taxon>
        <taxon>Hexapoda</taxon>
        <taxon>Collembola</taxon>
        <taxon>Entomobryomorpha</taxon>
        <taxon>Entomobryoidea</taxon>
        <taxon>Orchesellidae</taxon>
        <taxon>Orchesellinae</taxon>
        <taxon>Orchesella</taxon>
    </lineage>
</organism>
<accession>A0ABP1RGX9</accession>
<keyword evidence="1" id="KW-0812">Transmembrane</keyword>
<comment type="caution">
    <text evidence="2">The sequence shown here is derived from an EMBL/GenBank/DDBJ whole genome shotgun (WGS) entry which is preliminary data.</text>
</comment>
<feature type="transmembrane region" description="Helical" evidence="1">
    <location>
        <begin position="258"/>
        <end position="274"/>
    </location>
</feature>
<dbReference type="EMBL" id="CAXLJM020000072">
    <property type="protein sequence ID" value="CAL8128005.1"/>
    <property type="molecule type" value="Genomic_DNA"/>
</dbReference>
<proteinExistence type="predicted"/>
<keyword evidence="1" id="KW-1133">Transmembrane helix</keyword>
<reference evidence="2 3" key="1">
    <citation type="submission" date="2024-08" db="EMBL/GenBank/DDBJ databases">
        <authorList>
            <person name="Cucini C."/>
            <person name="Frati F."/>
        </authorList>
    </citation>
    <scope>NUCLEOTIDE SEQUENCE [LARGE SCALE GENOMIC DNA]</scope>
</reference>
<keyword evidence="1" id="KW-0472">Membrane</keyword>